<dbReference type="Gene3D" id="3.30.200.20">
    <property type="entry name" value="Phosphorylase Kinase, domain 1"/>
    <property type="match status" value="1"/>
</dbReference>
<keyword evidence="11" id="KW-0539">Nucleus</keyword>
<gene>
    <name evidence="16" type="ORF">JRO89_XS08G0110700</name>
</gene>
<evidence type="ECO:0000259" key="14">
    <source>
        <dbReference type="PROSITE" id="PS50011"/>
    </source>
</evidence>
<dbReference type="EMBL" id="JAFEMO010000008">
    <property type="protein sequence ID" value="KAH7566176.1"/>
    <property type="molecule type" value="Genomic_DNA"/>
</dbReference>
<proteinExistence type="predicted"/>
<keyword evidence="4" id="KW-0808">Transferase</keyword>
<comment type="subcellular location">
    <subcellularLocation>
        <location evidence="1">Cell membrane</location>
    </subcellularLocation>
</comment>
<dbReference type="PANTHER" id="PTHR45621">
    <property type="entry name" value="OS01G0588500 PROTEIN-RELATED"/>
    <property type="match status" value="1"/>
</dbReference>
<name>A0ABQ8HPD7_9ROSI</name>
<evidence type="ECO:0000313" key="16">
    <source>
        <dbReference type="EMBL" id="KAH7566176.1"/>
    </source>
</evidence>
<dbReference type="Pfam" id="PF02042">
    <property type="entry name" value="RWP-RK"/>
    <property type="match status" value="1"/>
</dbReference>
<evidence type="ECO:0000313" key="17">
    <source>
        <dbReference type="Proteomes" id="UP000827721"/>
    </source>
</evidence>
<evidence type="ECO:0000256" key="11">
    <source>
        <dbReference type="ARBA" id="ARBA00023242"/>
    </source>
</evidence>
<feature type="region of interest" description="Disordered" evidence="13">
    <location>
        <begin position="705"/>
        <end position="746"/>
    </location>
</feature>
<keyword evidence="7 12" id="KW-0067">ATP-binding</keyword>
<protein>
    <recommendedName>
        <fullName evidence="18">Protein kinase domain-containing protein</fullName>
    </recommendedName>
</protein>
<keyword evidence="6" id="KW-0418">Kinase</keyword>
<keyword evidence="9" id="KW-0238">DNA-binding</keyword>
<dbReference type="Proteomes" id="UP000827721">
    <property type="component" value="Unassembled WGS sequence"/>
</dbReference>
<dbReference type="PROSITE" id="PS50011">
    <property type="entry name" value="PROTEIN_KINASE_DOM"/>
    <property type="match status" value="1"/>
</dbReference>
<dbReference type="InterPro" id="IPR017441">
    <property type="entry name" value="Protein_kinase_ATP_BS"/>
</dbReference>
<keyword evidence="17" id="KW-1185">Reference proteome</keyword>
<dbReference type="InterPro" id="IPR050823">
    <property type="entry name" value="Plant_Ser_Thr_Prot_Kinase"/>
</dbReference>
<evidence type="ECO:0008006" key="18">
    <source>
        <dbReference type="Google" id="ProtNLM"/>
    </source>
</evidence>
<keyword evidence="8" id="KW-0805">Transcription regulation</keyword>
<evidence type="ECO:0000259" key="15">
    <source>
        <dbReference type="PROSITE" id="PS51519"/>
    </source>
</evidence>
<feature type="region of interest" description="Disordered" evidence="13">
    <location>
        <begin position="374"/>
        <end position="407"/>
    </location>
</feature>
<evidence type="ECO:0000256" key="2">
    <source>
        <dbReference type="ARBA" id="ARBA00022475"/>
    </source>
</evidence>
<feature type="compositionally biased region" description="Polar residues" evidence="13">
    <location>
        <begin position="377"/>
        <end position="407"/>
    </location>
</feature>
<keyword evidence="3" id="KW-0723">Serine/threonine-protein kinase</keyword>
<feature type="compositionally biased region" description="Basic residues" evidence="13">
    <location>
        <begin position="718"/>
        <end position="746"/>
    </location>
</feature>
<evidence type="ECO:0000256" key="4">
    <source>
        <dbReference type="ARBA" id="ARBA00022679"/>
    </source>
</evidence>
<evidence type="ECO:0000256" key="3">
    <source>
        <dbReference type="ARBA" id="ARBA00022527"/>
    </source>
</evidence>
<evidence type="ECO:0000256" key="5">
    <source>
        <dbReference type="ARBA" id="ARBA00022741"/>
    </source>
</evidence>
<dbReference type="Gene3D" id="1.10.510.10">
    <property type="entry name" value="Transferase(Phosphotransferase) domain 1"/>
    <property type="match status" value="2"/>
</dbReference>
<comment type="caution">
    <text evidence="16">The sequence shown here is derived from an EMBL/GenBank/DDBJ whole genome shotgun (WGS) entry which is preliminary data.</text>
</comment>
<dbReference type="PROSITE" id="PS00108">
    <property type="entry name" value="PROTEIN_KINASE_ST"/>
    <property type="match status" value="1"/>
</dbReference>
<evidence type="ECO:0000256" key="12">
    <source>
        <dbReference type="PROSITE-ProRule" id="PRU10141"/>
    </source>
</evidence>
<dbReference type="InterPro" id="IPR003035">
    <property type="entry name" value="RWP-RK_dom"/>
</dbReference>
<evidence type="ECO:0000256" key="6">
    <source>
        <dbReference type="ARBA" id="ARBA00022777"/>
    </source>
</evidence>
<dbReference type="InterPro" id="IPR000719">
    <property type="entry name" value="Prot_kinase_dom"/>
</dbReference>
<dbReference type="InterPro" id="IPR008271">
    <property type="entry name" value="Ser/Thr_kinase_AS"/>
</dbReference>
<accession>A0ABQ8HPD7</accession>
<evidence type="ECO:0000256" key="10">
    <source>
        <dbReference type="ARBA" id="ARBA00023163"/>
    </source>
</evidence>
<keyword evidence="5 12" id="KW-0547">Nucleotide-binding</keyword>
<feature type="binding site" evidence="12">
    <location>
        <position position="491"/>
    </location>
    <ligand>
        <name>ATP</name>
        <dbReference type="ChEBI" id="CHEBI:30616"/>
    </ligand>
</feature>
<dbReference type="SUPFAM" id="SSF56112">
    <property type="entry name" value="Protein kinase-like (PK-like)"/>
    <property type="match status" value="1"/>
</dbReference>
<keyword evidence="2" id="KW-1003">Cell membrane</keyword>
<evidence type="ECO:0000256" key="9">
    <source>
        <dbReference type="ARBA" id="ARBA00023125"/>
    </source>
</evidence>
<keyword evidence="10" id="KW-0804">Transcription</keyword>
<dbReference type="PROSITE" id="PS00107">
    <property type="entry name" value="PROTEIN_KINASE_ATP"/>
    <property type="match status" value="1"/>
</dbReference>
<evidence type="ECO:0000256" key="8">
    <source>
        <dbReference type="ARBA" id="ARBA00023015"/>
    </source>
</evidence>
<organism evidence="16 17">
    <name type="scientific">Xanthoceras sorbifolium</name>
    <dbReference type="NCBI Taxonomy" id="99658"/>
    <lineage>
        <taxon>Eukaryota</taxon>
        <taxon>Viridiplantae</taxon>
        <taxon>Streptophyta</taxon>
        <taxon>Embryophyta</taxon>
        <taxon>Tracheophyta</taxon>
        <taxon>Spermatophyta</taxon>
        <taxon>Magnoliopsida</taxon>
        <taxon>eudicotyledons</taxon>
        <taxon>Gunneridae</taxon>
        <taxon>Pentapetalae</taxon>
        <taxon>rosids</taxon>
        <taxon>malvids</taxon>
        <taxon>Sapindales</taxon>
        <taxon>Sapindaceae</taxon>
        <taxon>Xanthoceroideae</taxon>
        <taxon>Xanthoceras</taxon>
    </lineage>
</organism>
<dbReference type="InterPro" id="IPR011009">
    <property type="entry name" value="Kinase-like_dom_sf"/>
</dbReference>
<dbReference type="PROSITE" id="PS51519">
    <property type="entry name" value="RWP_RK"/>
    <property type="match status" value="1"/>
</dbReference>
<feature type="domain" description="Protein kinase" evidence="14">
    <location>
        <begin position="452"/>
        <end position="746"/>
    </location>
</feature>
<feature type="domain" description="RWP-RK" evidence="15">
    <location>
        <begin position="189"/>
        <end position="274"/>
    </location>
</feature>
<reference evidence="16 17" key="1">
    <citation type="submission" date="2021-02" db="EMBL/GenBank/DDBJ databases">
        <title>Plant Genome Project.</title>
        <authorList>
            <person name="Zhang R.-G."/>
        </authorList>
    </citation>
    <scope>NUCLEOTIDE SEQUENCE [LARGE SCALE GENOMIC DNA]</scope>
    <source>
        <tissue evidence="16">Leaves</tissue>
    </source>
</reference>
<sequence>MMMDSNQQHSLSALIVFENTMNKELVRSLHVYRFVGGNEKQVEREFLFKKRGSYVEMVATPLFKVNEFRVSQYFQGRVVGLWLCIFVFDADSPPALNHIPPPLLVSGNAKLKSIPTLANDLKMIFQLGFQADEIRSSSHRALKETGERNRDRCPHFRRNRPEFVQDLNCLPDSVDMCEYHAKEEFEQCASGNMLRKRRAASEDVAKISLNDLVKYFDLPILEASRNLKVGLTVLKKKCREFGIPRWPHRKIKSLDSLIHELQDVGQQQKDDEAAVAVVTKRQEMLKEERERIERRPFMEIQRDTKKFRQDVFKRRHKARARKSQDSRYCPNSKNYADTVLLVVETKENHQKKLCLIWEIAGDLYLVNPIPAPPPPQTQNLSTQVGTSNDCSNNTEFSGTSSSTAGRSQFSQAVSEAAVVVKEEGDPKGGQILETPNLKVYTFADLKAATRNFKPDTLLGEGGFGRVYKGWIDEKTLAPSKSGQGMSVAIKKLNPESVQGLEEWQSEVNFLGRLSHPNLVKLLGYCWEDEELLLVYEHMQKGSLENHLFRRHPAIEPLSWDIRFKIAIGAARGLAFLHTSEKKVIYRDFKASNILLDGNYNAKISDFGLAKLGPDGGESHVTTRIMGTYGYAAPEYENLVDWLKPTLSHKRKLKTIMDVRMEGQYTSKAALQAAQLTLKCLELDPKNRPSMREVLEVLEQIEAMKEKPKNSKFSSLQSKAHRHAHAGHAQPHIHKRSPLRSGHHVNT</sequence>
<keyword evidence="2" id="KW-0472">Membrane</keyword>
<evidence type="ECO:0000256" key="1">
    <source>
        <dbReference type="ARBA" id="ARBA00004236"/>
    </source>
</evidence>
<dbReference type="InterPro" id="IPR001245">
    <property type="entry name" value="Ser-Thr/Tyr_kinase_cat_dom"/>
</dbReference>
<evidence type="ECO:0000256" key="13">
    <source>
        <dbReference type="SAM" id="MobiDB-lite"/>
    </source>
</evidence>
<dbReference type="Pfam" id="PF07714">
    <property type="entry name" value="PK_Tyr_Ser-Thr"/>
    <property type="match status" value="1"/>
</dbReference>
<evidence type="ECO:0000256" key="7">
    <source>
        <dbReference type="ARBA" id="ARBA00022840"/>
    </source>
</evidence>